<dbReference type="Proteomes" id="UP001056708">
    <property type="component" value="Chromosome"/>
</dbReference>
<protein>
    <submittedName>
        <fullName evidence="1">DUF1822 family protein</fullName>
    </submittedName>
</protein>
<keyword evidence="2" id="KW-1185">Reference proteome</keyword>
<organism evidence="1 2">
    <name type="scientific">Phormidium yuhuli AB48</name>
    <dbReference type="NCBI Taxonomy" id="2940671"/>
    <lineage>
        <taxon>Bacteria</taxon>
        <taxon>Bacillati</taxon>
        <taxon>Cyanobacteriota</taxon>
        <taxon>Cyanophyceae</taxon>
        <taxon>Oscillatoriophycideae</taxon>
        <taxon>Oscillatoriales</taxon>
        <taxon>Oscillatoriaceae</taxon>
        <taxon>Phormidium</taxon>
        <taxon>Phormidium yuhuli</taxon>
    </lineage>
</organism>
<name>A0ABY5AMG0_9CYAN</name>
<gene>
    <name evidence="1" type="ORF">NEA10_16395</name>
</gene>
<reference evidence="1" key="1">
    <citation type="submission" date="2022-06" db="EMBL/GenBank/DDBJ databases">
        <title>Genome sequence of Phormidium yuhuli AB48 isolated from an industrial photobioreactor environment.</title>
        <authorList>
            <person name="Qiu Y."/>
            <person name="Noonan A.J.C."/>
            <person name="Dofher K."/>
            <person name="Koch M."/>
            <person name="Kieft B."/>
            <person name="Lin X."/>
            <person name="Ziels R.M."/>
            <person name="Hallam S.J."/>
        </authorList>
    </citation>
    <scope>NUCLEOTIDE SEQUENCE</scope>
    <source>
        <strain evidence="1">AB48</strain>
    </source>
</reference>
<dbReference type="InterPro" id="IPR014951">
    <property type="entry name" value="DUF1822"/>
</dbReference>
<accession>A0ABY5AMG0</accession>
<sequence length="319" mass="36360">MKLNTFFTVPLTNHQRDVAKIFRQRYMQTTKAYRVYRQVLALHAVNFYAQCMGITTDFNISSLWNPVQQLLSDVTELPIPGLGTLECGLVEPPIAHPTSLDKNSHDLMVYISPEAFDNRLGYIAVGFSETYDYAYLLGFRETVSSSETPLTSWNSLTGLFPVLSQSRSSPARVRLRHWLQDQFQAGWERLSDEFIWEELFPETRTPVMAVTFRNPSIQAGIQRAKQLQFSDGQIVALEVGVYPLSETEIDIRVQLIPAVGSSLPSDLNMMILDYQDDVIMQTQSRGTPALRLEFSVEPDEIFKLKLQRETVSLVETFSF</sequence>
<dbReference type="EMBL" id="CP098611">
    <property type="protein sequence ID" value="USR90402.1"/>
    <property type="molecule type" value="Genomic_DNA"/>
</dbReference>
<dbReference type="RefSeq" id="WP_252662432.1">
    <property type="nucleotide sequence ID" value="NZ_CP098611.1"/>
</dbReference>
<proteinExistence type="predicted"/>
<dbReference type="Pfam" id="PF08852">
    <property type="entry name" value="DUF1822"/>
    <property type="match status" value="1"/>
</dbReference>
<evidence type="ECO:0000313" key="1">
    <source>
        <dbReference type="EMBL" id="USR90402.1"/>
    </source>
</evidence>
<evidence type="ECO:0000313" key="2">
    <source>
        <dbReference type="Proteomes" id="UP001056708"/>
    </source>
</evidence>